<proteinExistence type="inferred from homology"/>
<dbReference type="Gene3D" id="1.25.40.10">
    <property type="entry name" value="Tetratricopeptide repeat domain"/>
    <property type="match status" value="1"/>
</dbReference>
<name>A0AAE3G7A5_9GAMM</name>
<dbReference type="RefSeq" id="WP_253482265.1">
    <property type="nucleotide sequence ID" value="NZ_JALJXV010000009.1"/>
</dbReference>
<evidence type="ECO:0000256" key="3">
    <source>
        <dbReference type="ARBA" id="ARBA00022692"/>
    </source>
</evidence>
<keyword evidence="12" id="KW-1185">Reference proteome</keyword>
<dbReference type="Proteomes" id="UP001205843">
    <property type="component" value="Unassembled WGS sequence"/>
</dbReference>
<comment type="caution">
    <text evidence="11">The sequence shown here is derived from an EMBL/GenBank/DDBJ whole genome shotgun (WGS) entry which is preliminary data.</text>
</comment>
<dbReference type="InterPro" id="IPR011990">
    <property type="entry name" value="TPR-like_helical_dom_sf"/>
</dbReference>
<dbReference type="SUPFAM" id="SSF48452">
    <property type="entry name" value="TPR-like"/>
    <property type="match status" value="1"/>
</dbReference>
<feature type="domain" description="Ancillary SecYEG translocon subunit/Cell division coordinator CpoB TPR" evidence="10">
    <location>
        <begin position="14"/>
        <end position="206"/>
    </location>
</feature>
<evidence type="ECO:0000313" key="11">
    <source>
        <dbReference type="EMBL" id="MCP1676358.1"/>
    </source>
</evidence>
<evidence type="ECO:0000313" key="12">
    <source>
        <dbReference type="Proteomes" id="UP001205843"/>
    </source>
</evidence>
<comment type="similarity">
    <text evidence="7">Belongs to the YfgM family.</text>
</comment>
<evidence type="ECO:0000256" key="6">
    <source>
        <dbReference type="ARBA" id="ARBA00023186"/>
    </source>
</evidence>
<dbReference type="GO" id="GO:0044877">
    <property type="term" value="F:protein-containing complex binding"/>
    <property type="evidence" value="ECO:0007669"/>
    <property type="project" value="InterPro"/>
</dbReference>
<keyword evidence="6" id="KW-0143">Chaperone</keyword>
<evidence type="ECO:0000256" key="1">
    <source>
        <dbReference type="ARBA" id="ARBA00004401"/>
    </source>
</evidence>
<evidence type="ECO:0000256" key="9">
    <source>
        <dbReference type="SAM" id="Phobius"/>
    </source>
</evidence>
<reference evidence="11" key="1">
    <citation type="submission" date="2022-03" db="EMBL/GenBank/DDBJ databases">
        <title>Genomic Encyclopedia of Type Strains, Phase III (KMG-III): the genomes of soil and plant-associated and newly described type strains.</title>
        <authorList>
            <person name="Whitman W."/>
        </authorList>
    </citation>
    <scope>NUCLEOTIDE SEQUENCE</scope>
    <source>
        <strain evidence="11">ANL 6-2</strain>
    </source>
</reference>
<dbReference type="InterPro" id="IPR018704">
    <property type="entry name" value="SecYEG/CpoB_TPR"/>
</dbReference>
<gene>
    <name evidence="11" type="ORF">J2T57_003519</name>
</gene>
<protein>
    <recommendedName>
        <fullName evidence="8">Ancillary SecYEG translocon subunit</fullName>
    </recommendedName>
</protein>
<comment type="subcellular location">
    <subcellularLocation>
        <location evidence="1">Cell membrane</location>
        <topology evidence="1">Single-pass type II membrane protein</topology>
    </subcellularLocation>
</comment>
<keyword evidence="5 9" id="KW-0472">Membrane</keyword>
<dbReference type="PANTHER" id="PTHR38035:SF1">
    <property type="entry name" value="ANCILLARY SECYEG TRANSLOCON SUBUNIT"/>
    <property type="match status" value="1"/>
</dbReference>
<dbReference type="PANTHER" id="PTHR38035">
    <property type="entry name" value="UPF0070 PROTEIN YFGM"/>
    <property type="match status" value="1"/>
</dbReference>
<evidence type="ECO:0000256" key="7">
    <source>
        <dbReference type="ARBA" id="ARBA00024197"/>
    </source>
</evidence>
<keyword evidence="2" id="KW-1003">Cell membrane</keyword>
<dbReference type="EMBL" id="JALJXV010000009">
    <property type="protein sequence ID" value="MCP1676358.1"/>
    <property type="molecule type" value="Genomic_DNA"/>
</dbReference>
<organism evidence="11 12">
    <name type="scientific">Natronocella acetinitrilica</name>
    <dbReference type="NCBI Taxonomy" id="414046"/>
    <lineage>
        <taxon>Bacteria</taxon>
        <taxon>Pseudomonadati</taxon>
        <taxon>Pseudomonadota</taxon>
        <taxon>Gammaproteobacteria</taxon>
        <taxon>Chromatiales</taxon>
        <taxon>Ectothiorhodospiraceae</taxon>
        <taxon>Natronocella</taxon>
    </lineage>
</organism>
<accession>A0AAE3G7A5</accession>
<evidence type="ECO:0000256" key="4">
    <source>
        <dbReference type="ARBA" id="ARBA00022989"/>
    </source>
</evidence>
<dbReference type="PIRSF" id="PIRSF006170">
    <property type="entry name" value="YfgM"/>
    <property type="match status" value="1"/>
</dbReference>
<dbReference type="Pfam" id="PF09976">
    <property type="entry name" value="TPR_21"/>
    <property type="match status" value="1"/>
</dbReference>
<dbReference type="AlphaFoldDB" id="A0AAE3G7A5"/>
<dbReference type="InterPro" id="IPR026039">
    <property type="entry name" value="YfgM"/>
</dbReference>
<sequence length="210" mass="22809">MAGTDDEQLEALSQWFRDNGKALIAGIVIAIGGVFGWQQWGAYQDRQMEAASSAYMHLLDARQSGADVDTLRRRAQLLKDDYARTPYAAMAAFQLATHLAEAGALDEAVVPLSWALENAQDDSFRHIARLRLATAHIGLGEFEDALAVLDVSDTASFSADYAERRGDAYRGLGDAAAAVDAYDAAMAATNSGERRRLIERKRDDIARGNA</sequence>
<evidence type="ECO:0000256" key="2">
    <source>
        <dbReference type="ARBA" id="ARBA00022475"/>
    </source>
</evidence>
<feature type="transmembrane region" description="Helical" evidence="9">
    <location>
        <begin position="20"/>
        <end position="37"/>
    </location>
</feature>
<evidence type="ECO:0000256" key="5">
    <source>
        <dbReference type="ARBA" id="ARBA00023136"/>
    </source>
</evidence>
<keyword evidence="4 9" id="KW-1133">Transmembrane helix</keyword>
<dbReference type="GO" id="GO:0005886">
    <property type="term" value="C:plasma membrane"/>
    <property type="evidence" value="ECO:0007669"/>
    <property type="project" value="UniProtKB-SubCell"/>
</dbReference>
<evidence type="ECO:0000259" key="10">
    <source>
        <dbReference type="Pfam" id="PF09976"/>
    </source>
</evidence>
<evidence type="ECO:0000256" key="8">
    <source>
        <dbReference type="ARBA" id="ARBA00024235"/>
    </source>
</evidence>
<keyword evidence="3 9" id="KW-0812">Transmembrane</keyword>